<dbReference type="RefSeq" id="WP_182339014.1">
    <property type="nucleotide sequence ID" value="NZ_JACGXS010000003.1"/>
</dbReference>
<evidence type="ECO:0000313" key="3">
    <source>
        <dbReference type="Proteomes" id="UP000547058"/>
    </source>
</evidence>
<dbReference type="EMBL" id="JACGXS010000003">
    <property type="protein sequence ID" value="MBA8681881.1"/>
    <property type="molecule type" value="Genomic_DNA"/>
</dbReference>
<dbReference type="SUPFAM" id="SSF53187">
    <property type="entry name" value="Zn-dependent exopeptidases"/>
    <property type="match status" value="1"/>
</dbReference>
<accession>A0A7W3FLP1</accession>
<dbReference type="PROSITE" id="PS51257">
    <property type="entry name" value="PROKAR_LIPOPROTEIN"/>
    <property type="match status" value="1"/>
</dbReference>
<gene>
    <name evidence="2" type="ORF">H4O11_08630</name>
</gene>
<keyword evidence="3" id="KW-1185">Reference proteome</keyword>
<dbReference type="Pfam" id="PF01520">
    <property type="entry name" value="Amidase_3"/>
    <property type="match status" value="1"/>
</dbReference>
<feature type="domain" description="MurNAc-LAA" evidence="1">
    <location>
        <begin position="274"/>
        <end position="394"/>
    </location>
</feature>
<organism evidence="2 3">
    <name type="scientific">Stenotrophomonas tumulicola</name>
    <dbReference type="NCBI Taxonomy" id="1685415"/>
    <lineage>
        <taxon>Bacteria</taxon>
        <taxon>Pseudomonadati</taxon>
        <taxon>Pseudomonadota</taxon>
        <taxon>Gammaproteobacteria</taxon>
        <taxon>Lysobacterales</taxon>
        <taxon>Lysobacteraceae</taxon>
        <taxon>Stenotrophomonas</taxon>
    </lineage>
</organism>
<sequence>MNRKLFHHLIGGVAMSCIWTALTLYVYAGEPPSQTQLLSATASVDEQELETLVTRVLQDVIDRRGLASGQTAVQISTSLSVHDGRMRIELGPDAITSSAEASEDQCHALTMEAYVLLRDFISVPDIQCTYGGKDINFYHPDPALTSPSGGIARPHGEDPPRIVMISAGHGYFFNRISQNWETRRPVMNGMQEDFTTPFYAWTAAQNVIDRLHFPVVMARSDRMDAHIESGHPWWKMSARTWLQSQFPDNSVIWDSLPNENDPDGEEDDDIRARPLFANHVGAAYSLHIHTNGAANESARGTVGIYQSGRPEDAEYAQRMLCSMEEIIQSIPRYSDWRVDTVPRPGNYGELRLTLPDRRAALIEVGFHSNANDAAALQSADFRIAASAGMAKGIRLYSEGKRCEKFKIDDMPDVSSPVNMPFTYSIGYSGNPTFPVTIYAQWVKCPSGWICQDHQIKLDSPQDSPIIRPYICRSKPWQSGVFRWKRWLVDADGVKTEPLEHTLECTATSARRKRANQGLLPAAIPAKR</sequence>
<dbReference type="GO" id="GO:0008745">
    <property type="term" value="F:N-acetylmuramoyl-L-alanine amidase activity"/>
    <property type="evidence" value="ECO:0007669"/>
    <property type="project" value="InterPro"/>
</dbReference>
<evidence type="ECO:0000259" key="1">
    <source>
        <dbReference type="SMART" id="SM00646"/>
    </source>
</evidence>
<protein>
    <submittedName>
        <fullName evidence="2">N-acetylmuramoyl-L-alanine amidase</fullName>
    </submittedName>
</protein>
<dbReference type="SMART" id="SM00646">
    <property type="entry name" value="Ami_3"/>
    <property type="match status" value="1"/>
</dbReference>
<dbReference type="Proteomes" id="UP000547058">
    <property type="component" value="Unassembled WGS sequence"/>
</dbReference>
<reference evidence="2 3" key="1">
    <citation type="submission" date="2020-08" db="EMBL/GenBank/DDBJ databases">
        <title>Stenotrophomonas tumulicola JCM 30961.</title>
        <authorList>
            <person name="Deng Y."/>
        </authorList>
    </citation>
    <scope>NUCLEOTIDE SEQUENCE [LARGE SCALE GENOMIC DNA]</scope>
    <source>
        <strain evidence="2 3">JCM 30961</strain>
    </source>
</reference>
<name>A0A7W3FLP1_9GAMM</name>
<evidence type="ECO:0000313" key="2">
    <source>
        <dbReference type="EMBL" id="MBA8681881.1"/>
    </source>
</evidence>
<dbReference type="CDD" id="cd02696">
    <property type="entry name" value="MurNAc-LAA"/>
    <property type="match status" value="1"/>
</dbReference>
<dbReference type="InterPro" id="IPR002508">
    <property type="entry name" value="MurNAc-LAA_cat"/>
</dbReference>
<comment type="caution">
    <text evidence="2">The sequence shown here is derived from an EMBL/GenBank/DDBJ whole genome shotgun (WGS) entry which is preliminary data.</text>
</comment>
<dbReference type="Gene3D" id="3.40.630.40">
    <property type="entry name" value="Zn-dependent exopeptidases"/>
    <property type="match status" value="1"/>
</dbReference>
<proteinExistence type="predicted"/>
<dbReference type="AlphaFoldDB" id="A0A7W3FLP1"/>
<dbReference type="GO" id="GO:0009253">
    <property type="term" value="P:peptidoglycan catabolic process"/>
    <property type="evidence" value="ECO:0007669"/>
    <property type="project" value="InterPro"/>
</dbReference>